<feature type="region of interest" description="Disordered" evidence="6">
    <location>
        <begin position="1"/>
        <end position="43"/>
    </location>
</feature>
<evidence type="ECO:0000313" key="9">
    <source>
        <dbReference type="EMBL" id="WGH93955.1"/>
    </source>
</evidence>
<feature type="domain" description="RDD" evidence="8">
    <location>
        <begin position="67"/>
        <end position="152"/>
    </location>
</feature>
<dbReference type="Proteomes" id="UP001224674">
    <property type="component" value="Chromosome"/>
</dbReference>
<protein>
    <submittedName>
        <fullName evidence="9">RDD family protein</fullName>
    </submittedName>
</protein>
<evidence type="ECO:0000256" key="1">
    <source>
        <dbReference type="ARBA" id="ARBA00004651"/>
    </source>
</evidence>
<dbReference type="GO" id="GO:0005886">
    <property type="term" value="C:plasma membrane"/>
    <property type="evidence" value="ECO:0007669"/>
    <property type="project" value="UniProtKB-SubCell"/>
</dbReference>
<evidence type="ECO:0000256" key="3">
    <source>
        <dbReference type="ARBA" id="ARBA00022692"/>
    </source>
</evidence>
<keyword evidence="2" id="KW-1003">Cell membrane</keyword>
<dbReference type="InterPro" id="IPR016795">
    <property type="entry name" value="UCP021697"/>
</dbReference>
<feature type="transmembrane region" description="Helical" evidence="7">
    <location>
        <begin position="80"/>
        <end position="106"/>
    </location>
</feature>
<evidence type="ECO:0000256" key="2">
    <source>
        <dbReference type="ARBA" id="ARBA00022475"/>
    </source>
</evidence>
<dbReference type="EMBL" id="CP122566">
    <property type="protein sequence ID" value="WGH93955.1"/>
    <property type="molecule type" value="Genomic_DNA"/>
</dbReference>
<feature type="compositionally biased region" description="Basic and acidic residues" evidence="6">
    <location>
        <begin position="1"/>
        <end position="21"/>
    </location>
</feature>
<evidence type="ECO:0000256" key="7">
    <source>
        <dbReference type="SAM" id="Phobius"/>
    </source>
</evidence>
<dbReference type="PIRSF" id="PIRSF021697">
    <property type="entry name" value="UCP021697"/>
    <property type="match status" value="1"/>
</dbReference>
<reference evidence="9 10" key="1">
    <citation type="submission" date="2023-03" db="EMBL/GenBank/DDBJ databases">
        <title>Complete genome sequences of several Auritidibacter ignavus strains isolated from ear infections.</title>
        <authorList>
            <person name="Baehr T."/>
            <person name="Baumhoegger A.M."/>
        </authorList>
    </citation>
    <scope>NUCLEOTIDE SEQUENCE [LARGE SCALE GENOMIC DNA]</scope>
    <source>
        <strain evidence="9 10">BABAE-6</strain>
    </source>
</reference>
<dbReference type="PANTHER" id="PTHR36115">
    <property type="entry name" value="PROLINE-RICH ANTIGEN HOMOLOG-RELATED"/>
    <property type="match status" value="1"/>
</dbReference>
<dbReference type="Pfam" id="PF06271">
    <property type="entry name" value="RDD"/>
    <property type="match status" value="1"/>
</dbReference>
<dbReference type="RefSeq" id="WP_110099343.1">
    <property type="nucleotide sequence ID" value="NZ_CP122566.1"/>
</dbReference>
<dbReference type="InterPro" id="IPR051791">
    <property type="entry name" value="Pra-immunoreactive"/>
</dbReference>
<evidence type="ECO:0000256" key="4">
    <source>
        <dbReference type="ARBA" id="ARBA00022989"/>
    </source>
</evidence>
<evidence type="ECO:0000313" key="10">
    <source>
        <dbReference type="Proteomes" id="UP001224674"/>
    </source>
</evidence>
<keyword evidence="10" id="KW-1185">Reference proteome</keyword>
<sequence length="158" mass="17195">MSAEHRREDNAEDPLISRKDLASWVEGPPGEQDTYPGERLGLPRTGPSSVASLGRRVGALFSDWFISVGLAWLVGSDQPWLPLLFFVMMHWLLVGLLGATIGKALFRIQVVRVGGASVGLWQAAIRALLLGLFIPAIVMDKDQRGVHDLLAKTVVITA</sequence>
<keyword evidence="3 7" id="KW-0812">Transmembrane</keyword>
<organism evidence="9 10">
    <name type="scientific">Auritidibacter ignavus</name>
    <dbReference type="NCBI Taxonomy" id="678932"/>
    <lineage>
        <taxon>Bacteria</taxon>
        <taxon>Bacillati</taxon>
        <taxon>Actinomycetota</taxon>
        <taxon>Actinomycetes</taxon>
        <taxon>Micrococcales</taxon>
        <taxon>Micrococcaceae</taxon>
        <taxon>Auritidibacter</taxon>
    </lineage>
</organism>
<keyword evidence="5 7" id="KW-0472">Membrane</keyword>
<accession>A0AAJ6APX0</accession>
<dbReference type="InterPro" id="IPR010432">
    <property type="entry name" value="RDD"/>
</dbReference>
<keyword evidence="4 7" id="KW-1133">Transmembrane helix</keyword>
<feature type="transmembrane region" description="Helical" evidence="7">
    <location>
        <begin position="118"/>
        <end position="138"/>
    </location>
</feature>
<evidence type="ECO:0000256" key="6">
    <source>
        <dbReference type="SAM" id="MobiDB-lite"/>
    </source>
</evidence>
<proteinExistence type="predicted"/>
<dbReference type="PANTHER" id="PTHR36115:SF6">
    <property type="entry name" value="PROLINE-RICH ANTIGEN HOMOLOG"/>
    <property type="match status" value="1"/>
</dbReference>
<dbReference type="AlphaFoldDB" id="A0AAJ6APX0"/>
<feature type="transmembrane region" description="Helical" evidence="7">
    <location>
        <begin position="57"/>
        <end position="74"/>
    </location>
</feature>
<name>A0AAJ6APX0_9MICC</name>
<evidence type="ECO:0000259" key="8">
    <source>
        <dbReference type="Pfam" id="PF06271"/>
    </source>
</evidence>
<evidence type="ECO:0000256" key="5">
    <source>
        <dbReference type="ARBA" id="ARBA00023136"/>
    </source>
</evidence>
<gene>
    <name evidence="9" type="ORF">QDX21_03925</name>
</gene>
<comment type="subcellular location">
    <subcellularLocation>
        <location evidence="1">Cell membrane</location>
        <topology evidence="1">Multi-pass membrane protein</topology>
    </subcellularLocation>
</comment>